<dbReference type="EMBL" id="CP159307">
    <property type="protein sequence ID" value="XCH33178.1"/>
    <property type="molecule type" value="Genomic_DNA"/>
</dbReference>
<reference evidence="2" key="1">
    <citation type="submission" date="2024-06" db="EMBL/GenBank/DDBJ databases">
        <title>A Novel Isolate, Dehalogenimonas sp. Strain 4OHTPN, Dechlorinates Aromatic 4 Hydroxy chlorothalonil by a Novel Reductive Dehalogenase.</title>
        <authorList>
            <person name="Liu G."/>
        </authorList>
    </citation>
    <scope>NUCLEOTIDE SEQUENCE</scope>
    <source>
        <strain evidence="2">4OHTPN</strain>
    </source>
</reference>
<dbReference type="InterPro" id="IPR010093">
    <property type="entry name" value="SinI_DNA-bd"/>
</dbReference>
<evidence type="ECO:0000259" key="1">
    <source>
        <dbReference type="Pfam" id="PF12728"/>
    </source>
</evidence>
<feature type="domain" description="Helix-turn-helix" evidence="1">
    <location>
        <begin position="12"/>
        <end position="60"/>
    </location>
</feature>
<dbReference type="AlphaFoldDB" id="A0AAU8G9V7"/>
<proteinExistence type="predicted"/>
<organism evidence="2">
    <name type="scientific">Dehalogenimonas sp. 4OHTPN</name>
    <dbReference type="NCBI Taxonomy" id="3166643"/>
    <lineage>
        <taxon>Bacteria</taxon>
        <taxon>Bacillati</taxon>
        <taxon>Chloroflexota</taxon>
        <taxon>Dehalococcoidia</taxon>
        <taxon>Dehalococcoidales</taxon>
        <taxon>Dehalococcoidaceae</taxon>
        <taxon>Dehalogenimonas</taxon>
    </lineage>
</organism>
<dbReference type="Pfam" id="PF12728">
    <property type="entry name" value="HTH_17"/>
    <property type="match status" value="1"/>
</dbReference>
<dbReference type="InterPro" id="IPR041657">
    <property type="entry name" value="HTH_17"/>
</dbReference>
<evidence type="ECO:0000313" key="2">
    <source>
        <dbReference type="EMBL" id="XCH33178.1"/>
    </source>
</evidence>
<dbReference type="RefSeq" id="WP_353714425.1">
    <property type="nucleotide sequence ID" value="NZ_CP159307.1"/>
</dbReference>
<accession>A0AAU8G9V7</accession>
<dbReference type="InterPro" id="IPR009061">
    <property type="entry name" value="DNA-bd_dom_put_sf"/>
</dbReference>
<dbReference type="NCBIfam" id="TIGR01764">
    <property type="entry name" value="excise"/>
    <property type="match status" value="1"/>
</dbReference>
<dbReference type="GO" id="GO:0003677">
    <property type="term" value="F:DNA binding"/>
    <property type="evidence" value="ECO:0007669"/>
    <property type="project" value="InterPro"/>
</dbReference>
<gene>
    <name evidence="2" type="ORF">ABV300_08505</name>
</gene>
<dbReference type="Gene3D" id="1.10.1660.10">
    <property type="match status" value="1"/>
</dbReference>
<sequence length="78" mass="8882">MNRTPTLDGHRLLSTRDASELLKVSPDTLRRWGDEGRIECWRISPRGDRRFRREDVERLAWLQFRDAGGGSSAAASAV</sequence>
<dbReference type="SUPFAM" id="SSF46955">
    <property type="entry name" value="Putative DNA-binding domain"/>
    <property type="match status" value="1"/>
</dbReference>
<protein>
    <submittedName>
        <fullName evidence="2">Helix-turn-helix domain-containing protein</fullName>
    </submittedName>
</protein>
<dbReference type="CDD" id="cd04762">
    <property type="entry name" value="HTH_MerR-trunc"/>
    <property type="match status" value="1"/>
</dbReference>
<name>A0AAU8G9V7_9CHLR</name>